<dbReference type="Gene3D" id="2.30.30.220">
    <property type="entry name" value="SspB-like"/>
    <property type="match status" value="1"/>
</dbReference>
<dbReference type="RefSeq" id="WP_227305891.1">
    <property type="nucleotide sequence ID" value="NZ_JAESVA010000001.1"/>
</dbReference>
<evidence type="ECO:0000313" key="1">
    <source>
        <dbReference type="EMBL" id="MCB8879297.1"/>
    </source>
</evidence>
<reference evidence="1 2" key="1">
    <citation type="journal article" date="2021" name="Microorganisms">
        <title>Acidisoma silvae sp. nov. and Acidisomacellulosilytica sp. nov., Two Acidophilic Bacteria Isolated from Decaying Wood, Hydrolyzing Cellulose and Producing Poly-3-hydroxybutyrate.</title>
        <authorList>
            <person name="Mieszkin S."/>
            <person name="Pouder E."/>
            <person name="Uroz S."/>
            <person name="Simon-Colin C."/>
            <person name="Alain K."/>
        </authorList>
    </citation>
    <scope>NUCLEOTIDE SEQUENCE [LARGE SCALE GENOMIC DNA]</scope>
    <source>
        <strain evidence="1 2">HW T5.17</strain>
    </source>
</reference>
<dbReference type="InterPro" id="IPR007481">
    <property type="entry name" value="SspB"/>
</dbReference>
<sequence>MTEEPSDPPPSLLPYDGWFEEAQRQVALRALAFAAEHGLPGAHHFYLTFRTDYPGVLIPSRLSAQYPEEMTIVLQHQFWDLKIDEDEVVTVGLSFSGIPATLIIPSGAIIGFADPHVRFGLRMQPRAFEDEDMLVEDEVESEIEDAPVVPEVSETPQVVSLDAFRRRSPPKE</sequence>
<evidence type="ECO:0000313" key="2">
    <source>
        <dbReference type="Proteomes" id="UP000721844"/>
    </source>
</evidence>
<dbReference type="Proteomes" id="UP000721844">
    <property type="component" value="Unassembled WGS sequence"/>
</dbReference>
<gene>
    <name evidence="1" type="ORF">ACELLULO517_03550</name>
</gene>
<dbReference type="AlphaFoldDB" id="A0A963YZM5"/>
<keyword evidence="2" id="KW-1185">Reference proteome</keyword>
<comment type="caution">
    <text evidence="1">The sequence shown here is derived from an EMBL/GenBank/DDBJ whole genome shotgun (WGS) entry which is preliminary data.</text>
</comment>
<dbReference type="EMBL" id="JAESVA010000001">
    <property type="protein sequence ID" value="MCB8879297.1"/>
    <property type="molecule type" value="Genomic_DNA"/>
</dbReference>
<dbReference type="InterPro" id="IPR036760">
    <property type="entry name" value="SspB-like_sf"/>
</dbReference>
<organism evidence="1 2">
    <name type="scientific">Acidisoma cellulosilyticum</name>
    <dbReference type="NCBI Taxonomy" id="2802395"/>
    <lineage>
        <taxon>Bacteria</taxon>
        <taxon>Pseudomonadati</taxon>
        <taxon>Pseudomonadota</taxon>
        <taxon>Alphaproteobacteria</taxon>
        <taxon>Acetobacterales</taxon>
        <taxon>Acidocellaceae</taxon>
        <taxon>Acidisoma</taxon>
    </lineage>
</organism>
<evidence type="ECO:0008006" key="3">
    <source>
        <dbReference type="Google" id="ProtNLM"/>
    </source>
</evidence>
<accession>A0A963YZM5</accession>
<dbReference type="Pfam" id="PF04386">
    <property type="entry name" value="SspB"/>
    <property type="match status" value="1"/>
</dbReference>
<name>A0A963YZM5_9PROT</name>
<dbReference type="SUPFAM" id="SSF101738">
    <property type="entry name" value="SspB-like"/>
    <property type="match status" value="1"/>
</dbReference>
<proteinExistence type="predicted"/>
<protein>
    <recommendedName>
        <fullName evidence="3">Stringent starvation protein B</fullName>
    </recommendedName>
</protein>